<sequence>MTRCCCWPRCCVTAAELREFFKPPKRYSKFGSSASSLVKRAETDHSASFQASEGQSFQEITPDCVTVQPRKIQIKTAPLKDSYTQTVKEQSSNSSAVLPVKTDSKGVQVAAPVPEIAKVKTFDTSTQTVKEQSSNSSAVLPVKTDSKGIQVAAPVPEIAKVKTFDTSTRIFSGVRSNTPDLTGCDVRSLSDFDAFLKKYNDTLDISEPSLCDSTVRIVQGRKFLSTAARLFVGSEDSAENWDGIKVSALELFSDIVLLSSLGLNSERVKFSSDDHPNSD</sequence>
<gene>
    <name evidence="1" type="ORF">PYX00_001547</name>
</gene>
<organism evidence="1">
    <name type="scientific">Menopon gallinae</name>
    <name type="common">poultry shaft louse</name>
    <dbReference type="NCBI Taxonomy" id="328185"/>
    <lineage>
        <taxon>Eukaryota</taxon>
        <taxon>Metazoa</taxon>
        <taxon>Ecdysozoa</taxon>
        <taxon>Arthropoda</taxon>
        <taxon>Hexapoda</taxon>
        <taxon>Insecta</taxon>
        <taxon>Pterygota</taxon>
        <taxon>Neoptera</taxon>
        <taxon>Paraneoptera</taxon>
        <taxon>Psocodea</taxon>
        <taxon>Troctomorpha</taxon>
        <taxon>Phthiraptera</taxon>
        <taxon>Amblycera</taxon>
        <taxon>Menoponidae</taxon>
        <taxon>Menopon</taxon>
    </lineage>
</organism>
<evidence type="ECO:0000313" key="1">
    <source>
        <dbReference type="EMBL" id="KAL0280175.1"/>
    </source>
</evidence>
<proteinExistence type="predicted"/>
<reference evidence="1" key="1">
    <citation type="journal article" date="2024" name="Gigascience">
        <title>Chromosome-level genome of the poultry shaft louse Menopon gallinae provides insight into the host-switching and adaptive evolution of parasitic lice.</title>
        <authorList>
            <person name="Xu Y."/>
            <person name="Ma L."/>
            <person name="Liu S."/>
            <person name="Liang Y."/>
            <person name="Liu Q."/>
            <person name="He Z."/>
            <person name="Tian L."/>
            <person name="Duan Y."/>
            <person name="Cai W."/>
            <person name="Li H."/>
            <person name="Song F."/>
        </authorList>
    </citation>
    <scope>NUCLEOTIDE SEQUENCE</scope>
    <source>
        <strain evidence="1">Cailab_2023a</strain>
    </source>
</reference>
<dbReference type="AlphaFoldDB" id="A0AAW2ID26"/>
<protein>
    <submittedName>
        <fullName evidence="1">Uncharacterized protein</fullName>
    </submittedName>
</protein>
<comment type="caution">
    <text evidence="1">The sequence shown here is derived from an EMBL/GenBank/DDBJ whole genome shotgun (WGS) entry which is preliminary data.</text>
</comment>
<name>A0AAW2ID26_9NEOP</name>
<dbReference type="EMBL" id="JARGDH010000001">
    <property type="protein sequence ID" value="KAL0280175.1"/>
    <property type="molecule type" value="Genomic_DNA"/>
</dbReference>
<accession>A0AAW2ID26</accession>